<accession>A0A2T4J677</accession>
<evidence type="ECO:0000256" key="2">
    <source>
        <dbReference type="ARBA" id="ARBA00022676"/>
    </source>
</evidence>
<evidence type="ECO:0000313" key="5">
    <source>
        <dbReference type="EMBL" id="PTE13387.1"/>
    </source>
</evidence>
<proteinExistence type="inferred from homology"/>
<dbReference type="EMBL" id="PZKE01000014">
    <property type="protein sequence ID" value="PTE13387.1"/>
    <property type="molecule type" value="Genomic_DNA"/>
</dbReference>
<dbReference type="Gene3D" id="3.90.550.10">
    <property type="entry name" value="Spore Coat Polysaccharide Biosynthesis Protein SpsA, Chain A"/>
    <property type="match status" value="1"/>
</dbReference>
<name>A0A2T4J677_FUSBL</name>
<reference evidence="5 6" key="1">
    <citation type="submission" date="2018-03" db="EMBL/GenBank/DDBJ databases">
        <title>Rhodobacter blasticus.</title>
        <authorList>
            <person name="Meyer T.E."/>
            <person name="Miller S."/>
            <person name="Lodha T."/>
            <person name="Gandham S."/>
            <person name="Chintalapati S."/>
            <person name="Chintalapati V.R."/>
        </authorList>
    </citation>
    <scope>NUCLEOTIDE SEQUENCE [LARGE SCALE GENOMIC DNA]</scope>
    <source>
        <strain evidence="5 6">DSM 2131</strain>
    </source>
</reference>
<dbReference type="InterPro" id="IPR029044">
    <property type="entry name" value="Nucleotide-diphossugar_trans"/>
</dbReference>
<evidence type="ECO:0000256" key="3">
    <source>
        <dbReference type="ARBA" id="ARBA00022679"/>
    </source>
</evidence>
<sequence length="323" mass="34527">MRPMFHLRAPAVEPAPPLAEVVLAVRNGARFLPQQMDSLFAQTGVRLRLRALDDGSTDGSRQVMVDQAGRAGRVLHLAEGPRAGVAEAFFTLLDRVGADADLIAPCDQDDVWLPRKLARAGRALAALPTGCPGAVIGARMVTDAGLRPLARDPAWRRPPGFANALVENIVPGNALVMNAAALALVRASLPAARAAGVPLHDWWIYLVLSGAGANLWHDPEPMVLYRQHGGNEIGGAPRGLRRSLRMLAALDGRYRRRIDANLSALLACADLLTPENRRLLQQFAALRVAPPVRRLAGAFGLGLYRQGRAAQAALRVGLALGRA</sequence>
<evidence type="ECO:0000256" key="1">
    <source>
        <dbReference type="ARBA" id="ARBA00006739"/>
    </source>
</evidence>
<comment type="similarity">
    <text evidence="1">Belongs to the glycosyltransferase 2 family.</text>
</comment>
<dbReference type="PANTHER" id="PTHR43685:SF5">
    <property type="entry name" value="GLYCOSYLTRANSFERASE EPSE-RELATED"/>
    <property type="match status" value="1"/>
</dbReference>
<gene>
    <name evidence="5" type="ORF">C5F44_13650</name>
</gene>
<comment type="caution">
    <text evidence="5">The sequence shown here is derived from an EMBL/GenBank/DDBJ whole genome shotgun (WGS) entry which is preliminary data.</text>
</comment>
<organism evidence="5 6">
    <name type="scientific">Fuscovulum blasticum DSM 2131</name>
    <dbReference type="NCBI Taxonomy" id="1188250"/>
    <lineage>
        <taxon>Bacteria</taxon>
        <taxon>Pseudomonadati</taxon>
        <taxon>Pseudomonadota</taxon>
        <taxon>Alphaproteobacteria</taxon>
        <taxon>Rhodobacterales</taxon>
        <taxon>Paracoccaceae</taxon>
        <taxon>Pseudogemmobacter</taxon>
    </lineage>
</organism>
<keyword evidence="6" id="KW-1185">Reference proteome</keyword>
<keyword evidence="3 5" id="KW-0808">Transferase</keyword>
<protein>
    <submittedName>
        <fullName evidence="5">Glycosyl transferase</fullName>
    </submittedName>
</protein>
<feature type="domain" description="Glycosyltransferase 2-like" evidence="4">
    <location>
        <begin position="21"/>
        <end position="164"/>
    </location>
</feature>
<dbReference type="Pfam" id="PF00535">
    <property type="entry name" value="Glycos_transf_2"/>
    <property type="match status" value="1"/>
</dbReference>
<dbReference type="InterPro" id="IPR001173">
    <property type="entry name" value="Glyco_trans_2-like"/>
</dbReference>
<evidence type="ECO:0000259" key="4">
    <source>
        <dbReference type="Pfam" id="PF00535"/>
    </source>
</evidence>
<dbReference type="AlphaFoldDB" id="A0A2T4J677"/>
<keyword evidence="2" id="KW-0328">Glycosyltransferase</keyword>
<dbReference type="SUPFAM" id="SSF53448">
    <property type="entry name" value="Nucleotide-diphospho-sugar transferases"/>
    <property type="match status" value="1"/>
</dbReference>
<dbReference type="Proteomes" id="UP000241362">
    <property type="component" value="Unassembled WGS sequence"/>
</dbReference>
<dbReference type="PANTHER" id="PTHR43685">
    <property type="entry name" value="GLYCOSYLTRANSFERASE"/>
    <property type="match status" value="1"/>
</dbReference>
<dbReference type="InterPro" id="IPR050834">
    <property type="entry name" value="Glycosyltransf_2"/>
</dbReference>
<dbReference type="GO" id="GO:0016757">
    <property type="term" value="F:glycosyltransferase activity"/>
    <property type="evidence" value="ECO:0007669"/>
    <property type="project" value="UniProtKB-KW"/>
</dbReference>
<evidence type="ECO:0000313" key="6">
    <source>
        <dbReference type="Proteomes" id="UP000241362"/>
    </source>
</evidence>